<proteinExistence type="predicted"/>
<name>C9ZK55_TRYB9</name>
<keyword evidence="1" id="KW-0812">Transmembrane</keyword>
<keyword evidence="1" id="KW-1133">Transmembrane helix</keyword>
<dbReference type="AlphaFoldDB" id="C9ZK55"/>
<feature type="transmembrane region" description="Helical" evidence="1">
    <location>
        <begin position="71"/>
        <end position="91"/>
    </location>
</feature>
<evidence type="ECO:0000313" key="4">
    <source>
        <dbReference type="Proteomes" id="UP000002316"/>
    </source>
</evidence>
<evidence type="ECO:0000313" key="3">
    <source>
        <dbReference type="EMBL" id="CBH09819.1"/>
    </source>
</evidence>
<dbReference type="KEGG" id="tbg:TbgDal_III1580"/>
<dbReference type="GeneID" id="23858928"/>
<dbReference type="EMBL" id="FN554966">
    <property type="protein sequence ID" value="CBH09819.1"/>
    <property type="molecule type" value="Genomic_DNA"/>
</dbReference>
<accession>C9ZK55</accession>
<sequence length="99" mass="11670">MFHSHNNWRSCIALQQLLLFIHYIKNSSKVTQTTAAQRSTAMRRRKERRGILSQSECRAHMDAENRTIRSGCFSLLFDFCFVLHFFLISAFRHTLYPSS</sequence>
<protein>
    <recommendedName>
        <fullName evidence="5">T. brucei spp.-specific protein</fullName>
    </recommendedName>
</protein>
<feature type="chain" id="PRO_5003004596" description="T. brucei spp.-specific protein" evidence="2">
    <location>
        <begin position="27"/>
        <end position="99"/>
    </location>
</feature>
<organism evidence="3 4">
    <name type="scientific">Trypanosoma brucei gambiense (strain MHOM/CI/86/DAL972)</name>
    <dbReference type="NCBI Taxonomy" id="679716"/>
    <lineage>
        <taxon>Eukaryota</taxon>
        <taxon>Discoba</taxon>
        <taxon>Euglenozoa</taxon>
        <taxon>Kinetoplastea</taxon>
        <taxon>Metakinetoplastina</taxon>
        <taxon>Trypanosomatida</taxon>
        <taxon>Trypanosomatidae</taxon>
        <taxon>Trypanosoma</taxon>
    </lineage>
</organism>
<reference evidence="4" key="1">
    <citation type="journal article" date="2010" name="PLoS Negl. Trop. Dis.">
        <title>The genome sequence of Trypanosoma brucei gambiense, causative agent of chronic human african trypanosomiasis.</title>
        <authorList>
            <person name="Jackson A.P."/>
            <person name="Sanders M."/>
            <person name="Berry A."/>
            <person name="McQuillan J."/>
            <person name="Aslett M.A."/>
            <person name="Quail M.A."/>
            <person name="Chukualim B."/>
            <person name="Capewell P."/>
            <person name="MacLeod A."/>
            <person name="Melville S.E."/>
            <person name="Gibson W."/>
            <person name="Barry J.D."/>
            <person name="Berriman M."/>
            <person name="Hertz-Fowler C."/>
        </authorList>
    </citation>
    <scope>NUCLEOTIDE SEQUENCE [LARGE SCALE GENOMIC DNA]</scope>
    <source>
        <strain evidence="4">MHOM/CI/86/DAL972</strain>
    </source>
</reference>
<keyword evidence="2" id="KW-0732">Signal</keyword>
<evidence type="ECO:0000256" key="2">
    <source>
        <dbReference type="SAM" id="SignalP"/>
    </source>
</evidence>
<evidence type="ECO:0000256" key="1">
    <source>
        <dbReference type="SAM" id="Phobius"/>
    </source>
</evidence>
<keyword evidence="1" id="KW-0472">Membrane</keyword>
<evidence type="ECO:0008006" key="5">
    <source>
        <dbReference type="Google" id="ProtNLM"/>
    </source>
</evidence>
<dbReference type="Proteomes" id="UP000002316">
    <property type="component" value="Chromosome 3"/>
</dbReference>
<gene>
    <name evidence="3" type="ORF">TbgDal_III1580</name>
</gene>
<dbReference type="RefSeq" id="XP_011772112.1">
    <property type="nucleotide sequence ID" value="XM_011773810.1"/>
</dbReference>
<feature type="signal peptide" evidence="2">
    <location>
        <begin position="1"/>
        <end position="26"/>
    </location>
</feature>